<evidence type="ECO:0000256" key="1">
    <source>
        <dbReference type="SAM" id="MobiDB-lite"/>
    </source>
</evidence>
<name>A0A9D4QV43_DREPO</name>
<reference evidence="2" key="2">
    <citation type="submission" date="2020-11" db="EMBL/GenBank/DDBJ databases">
        <authorList>
            <person name="McCartney M.A."/>
            <person name="Auch B."/>
            <person name="Kono T."/>
            <person name="Mallez S."/>
            <person name="Becker A."/>
            <person name="Gohl D.M."/>
            <person name="Silverstein K.A.T."/>
            <person name="Koren S."/>
            <person name="Bechman K.B."/>
            <person name="Herman A."/>
            <person name="Abrahante J.E."/>
            <person name="Garbe J."/>
        </authorList>
    </citation>
    <scope>NUCLEOTIDE SEQUENCE</scope>
    <source>
        <strain evidence="2">Duluth1</strain>
        <tissue evidence="2">Whole animal</tissue>
    </source>
</reference>
<gene>
    <name evidence="2" type="ORF">DPMN_087033</name>
</gene>
<comment type="caution">
    <text evidence="2">The sequence shown here is derived from an EMBL/GenBank/DDBJ whole genome shotgun (WGS) entry which is preliminary data.</text>
</comment>
<keyword evidence="3" id="KW-1185">Reference proteome</keyword>
<organism evidence="2 3">
    <name type="scientific">Dreissena polymorpha</name>
    <name type="common">Zebra mussel</name>
    <name type="synonym">Mytilus polymorpha</name>
    <dbReference type="NCBI Taxonomy" id="45954"/>
    <lineage>
        <taxon>Eukaryota</taxon>
        <taxon>Metazoa</taxon>
        <taxon>Spiralia</taxon>
        <taxon>Lophotrochozoa</taxon>
        <taxon>Mollusca</taxon>
        <taxon>Bivalvia</taxon>
        <taxon>Autobranchia</taxon>
        <taxon>Heteroconchia</taxon>
        <taxon>Euheterodonta</taxon>
        <taxon>Imparidentia</taxon>
        <taxon>Neoheterodontei</taxon>
        <taxon>Myida</taxon>
        <taxon>Dreissenoidea</taxon>
        <taxon>Dreissenidae</taxon>
        <taxon>Dreissena</taxon>
    </lineage>
</organism>
<dbReference type="AlphaFoldDB" id="A0A9D4QV43"/>
<evidence type="ECO:0000313" key="3">
    <source>
        <dbReference type="Proteomes" id="UP000828390"/>
    </source>
</evidence>
<sequence length="364" mass="40277">MLVEYDSEPTDRQTNRQGKNNMSPTTILDCAGNTLVPSEHNTTEPCSSISDNDTDVGNADFLELTASQENCLASTIRTVQEVQTVPTVSPATSSTQLQVLRRVVNLISGDSNVSRIDSVLLEDIAATVQCLSISGAIFSGDRRGFLHTLMKALREMNVQKLYLHLGSNNVLTNDSVFYPDIADLCDLVHQVKVLPLCADDRKGRGITKGHLITMKDRMRQANSLLQDYYHSVLFKTRNMFMVDGLHLNVSGARSCLETVLEDMQQLLEVEQIEPEPIGPDYSSCKCSQQAIKKDFTSSQDSEEGGCSLQEQNRHLNQFWAGRRCPTAACTKYCIVVELAETVGVEPKASNICGTFLKKRKEVTC</sequence>
<dbReference type="SUPFAM" id="SSF52266">
    <property type="entry name" value="SGNH hydrolase"/>
    <property type="match status" value="1"/>
</dbReference>
<reference evidence="2" key="1">
    <citation type="journal article" date="2019" name="bioRxiv">
        <title>The Genome of the Zebra Mussel, Dreissena polymorpha: A Resource for Invasive Species Research.</title>
        <authorList>
            <person name="McCartney M.A."/>
            <person name="Auch B."/>
            <person name="Kono T."/>
            <person name="Mallez S."/>
            <person name="Zhang Y."/>
            <person name="Obille A."/>
            <person name="Becker A."/>
            <person name="Abrahante J.E."/>
            <person name="Garbe J."/>
            <person name="Badalamenti J.P."/>
            <person name="Herman A."/>
            <person name="Mangelson H."/>
            <person name="Liachko I."/>
            <person name="Sullivan S."/>
            <person name="Sone E.D."/>
            <person name="Koren S."/>
            <person name="Silverstein K.A.T."/>
            <person name="Beckman K.B."/>
            <person name="Gohl D.M."/>
        </authorList>
    </citation>
    <scope>NUCLEOTIDE SEQUENCE</scope>
    <source>
        <strain evidence="2">Duluth1</strain>
        <tissue evidence="2">Whole animal</tissue>
    </source>
</reference>
<feature type="region of interest" description="Disordered" evidence="1">
    <location>
        <begin position="1"/>
        <end position="24"/>
    </location>
</feature>
<accession>A0A9D4QV43</accession>
<proteinExistence type="predicted"/>
<feature type="compositionally biased region" description="Polar residues" evidence="1">
    <location>
        <begin position="15"/>
        <end position="24"/>
    </location>
</feature>
<protein>
    <submittedName>
        <fullName evidence="2">Uncharacterized protein</fullName>
    </submittedName>
</protein>
<dbReference type="Proteomes" id="UP000828390">
    <property type="component" value="Unassembled WGS sequence"/>
</dbReference>
<dbReference type="EMBL" id="JAIWYP010000003">
    <property type="protein sequence ID" value="KAH3844771.1"/>
    <property type="molecule type" value="Genomic_DNA"/>
</dbReference>
<evidence type="ECO:0000313" key="2">
    <source>
        <dbReference type="EMBL" id="KAH3844771.1"/>
    </source>
</evidence>